<dbReference type="PANTHER" id="PTHR30383">
    <property type="entry name" value="THIOESTERASE 1/PROTEASE 1/LYSOPHOSPHOLIPASE L1"/>
    <property type="match status" value="1"/>
</dbReference>
<proteinExistence type="predicted"/>
<accession>A0A542ZRR8</accession>
<protein>
    <submittedName>
        <fullName evidence="4">LGFP repeat-containing protein</fullName>
    </submittedName>
</protein>
<feature type="domain" description="SGNH hydrolase-type esterase" evidence="3">
    <location>
        <begin position="116"/>
        <end position="286"/>
    </location>
</feature>
<evidence type="ECO:0000256" key="1">
    <source>
        <dbReference type="SAM" id="MobiDB-lite"/>
    </source>
</evidence>
<evidence type="ECO:0000313" key="5">
    <source>
        <dbReference type="Proteomes" id="UP000316196"/>
    </source>
</evidence>
<feature type="region of interest" description="Disordered" evidence="1">
    <location>
        <begin position="28"/>
        <end position="94"/>
    </location>
</feature>
<reference evidence="4 5" key="1">
    <citation type="submission" date="2019-06" db="EMBL/GenBank/DDBJ databases">
        <title>Sequencing the genomes of 1000 actinobacteria strains.</title>
        <authorList>
            <person name="Klenk H.-P."/>
        </authorList>
    </citation>
    <scope>NUCLEOTIDE SEQUENCE [LARGE SCALE GENOMIC DNA]</scope>
    <source>
        <strain evidence="4 5">DSM 8251</strain>
    </source>
</reference>
<evidence type="ECO:0000256" key="2">
    <source>
        <dbReference type="SAM" id="SignalP"/>
    </source>
</evidence>
<dbReference type="InterPro" id="IPR013830">
    <property type="entry name" value="SGNH_hydro"/>
</dbReference>
<keyword evidence="2" id="KW-0732">Signal</keyword>
<feature type="chain" id="PRO_5022235366" evidence="2">
    <location>
        <begin position="31"/>
        <end position="574"/>
    </location>
</feature>
<dbReference type="AlphaFoldDB" id="A0A542ZRR8"/>
<dbReference type="Proteomes" id="UP000316196">
    <property type="component" value="Unassembled WGS sequence"/>
</dbReference>
<dbReference type="RefSeq" id="WP_170209937.1">
    <property type="nucleotide sequence ID" value="NZ_BAAAMD010000001.1"/>
</dbReference>
<evidence type="ECO:0000259" key="3">
    <source>
        <dbReference type="Pfam" id="PF13472"/>
    </source>
</evidence>
<dbReference type="EMBL" id="VFOR01000001">
    <property type="protein sequence ID" value="TQL63031.1"/>
    <property type="molecule type" value="Genomic_DNA"/>
</dbReference>
<dbReference type="Pfam" id="PF13472">
    <property type="entry name" value="Lipase_GDSL_2"/>
    <property type="match status" value="1"/>
</dbReference>
<dbReference type="Pfam" id="PF08310">
    <property type="entry name" value="LGFP"/>
    <property type="match status" value="5"/>
</dbReference>
<dbReference type="InterPro" id="IPR051532">
    <property type="entry name" value="Ester_Hydrolysis_Enzymes"/>
</dbReference>
<dbReference type="Gene3D" id="3.40.50.1110">
    <property type="entry name" value="SGNH hydrolase"/>
    <property type="match status" value="1"/>
</dbReference>
<name>A0A542ZRR8_9ACTN</name>
<gene>
    <name evidence="4" type="ORF">FB460_0831</name>
</gene>
<dbReference type="SUPFAM" id="SSF52266">
    <property type="entry name" value="SGNH hydrolase"/>
    <property type="match status" value="1"/>
</dbReference>
<organism evidence="4 5">
    <name type="scientific">Propioniferax innocua</name>
    <dbReference type="NCBI Taxonomy" id="1753"/>
    <lineage>
        <taxon>Bacteria</taxon>
        <taxon>Bacillati</taxon>
        <taxon>Actinomycetota</taxon>
        <taxon>Actinomycetes</taxon>
        <taxon>Propionibacteriales</taxon>
        <taxon>Propionibacteriaceae</taxon>
        <taxon>Propioniferax</taxon>
    </lineage>
</organism>
<dbReference type="InterPro" id="IPR013207">
    <property type="entry name" value="LGFP"/>
</dbReference>
<feature type="signal peptide" evidence="2">
    <location>
        <begin position="1"/>
        <end position="30"/>
    </location>
</feature>
<evidence type="ECO:0000313" key="4">
    <source>
        <dbReference type="EMBL" id="TQL63031.1"/>
    </source>
</evidence>
<dbReference type="PANTHER" id="PTHR30383:SF29">
    <property type="entry name" value="SGNH HYDROLASE-TYPE ESTERASE DOMAIN-CONTAINING PROTEIN"/>
    <property type="match status" value="1"/>
</dbReference>
<sequence>MPDNPSRLLKLLAAVAATIMTGTLASPAFAAPTVSPTPTPTVAETPSAEESGAGESGADLDPETDDGRYDPPTEDELEQAPDATPEPVDPSDIPVVDIEPHAIAPACPNVTFGVAGASFTDGWNPDGRISNDGDGIEGTYMHERNAISTSWAHYTTRDPYLFLDGGWAKGGSTVGDLANKIRPHMYRSGSYVVIFAGTNDQLRGVSAERSMQHMATLVENTGVAKNRILLVTLPPIRHLEQRVITYNEHLAEFGRRNGIRVLDVHTMNANGAHWRDGHTYDGIHFNLPQAKAVGDSIAHTLNDMTGCVRSDFGAEAARAQLGAARTGIHVGLRDHGKFQHFDIGSVYVSNVSPSTSVRGAIRDEWARMGWENGYPGYPIEPERCGFVRGGCYSVFERSSIYWSPATGAVEINGATRDHWGRLGWERGWLGYPTRTKYCGLIRGGCLQRFEGGVMYWTSRTGTHAVRGKIFEHWGTSGWERGHLGYPTTDEHCGLIRGGCFTHFEGGSIYWSPGTGAHTVKGRIKDAWAAGGWERGRLGYPVTSERCDRVGCTQEFQGGRMVFRWDTGRAVSHHR</sequence>
<keyword evidence="5" id="KW-1185">Reference proteome</keyword>
<feature type="compositionally biased region" description="Low complexity" evidence="1">
    <location>
        <begin position="28"/>
        <end position="57"/>
    </location>
</feature>
<dbReference type="InterPro" id="IPR036514">
    <property type="entry name" value="SGNH_hydro_sf"/>
</dbReference>
<comment type="caution">
    <text evidence="4">The sequence shown here is derived from an EMBL/GenBank/DDBJ whole genome shotgun (WGS) entry which is preliminary data.</text>
</comment>